<proteinExistence type="predicted"/>
<evidence type="ECO:0000313" key="1">
    <source>
        <dbReference type="EMBL" id="SOQ43949.1"/>
    </source>
</evidence>
<dbReference type="PROSITE" id="PS51257">
    <property type="entry name" value="PROKAR_LIPOPROTEIN"/>
    <property type="match status" value="1"/>
</dbReference>
<accession>A0A2H1VT06</accession>
<reference evidence="1" key="1">
    <citation type="submission" date="2016-07" db="EMBL/GenBank/DDBJ databases">
        <authorList>
            <person name="Bretaudeau A."/>
        </authorList>
    </citation>
    <scope>NUCLEOTIDE SEQUENCE</scope>
    <source>
        <strain evidence="1">Rice</strain>
        <tissue evidence="1">Whole body</tissue>
    </source>
</reference>
<dbReference type="AlphaFoldDB" id="A0A2H1VT06"/>
<gene>
    <name evidence="1" type="ORF">SFRICE_019370</name>
</gene>
<dbReference type="EMBL" id="ODYU01004263">
    <property type="protein sequence ID" value="SOQ43949.1"/>
    <property type="molecule type" value="Genomic_DNA"/>
</dbReference>
<organism evidence="1">
    <name type="scientific">Spodoptera frugiperda</name>
    <name type="common">Fall armyworm</name>
    <dbReference type="NCBI Taxonomy" id="7108"/>
    <lineage>
        <taxon>Eukaryota</taxon>
        <taxon>Metazoa</taxon>
        <taxon>Ecdysozoa</taxon>
        <taxon>Arthropoda</taxon>
        <taxon>Hexapoda</taxon>
        <taxon>Insecta</taxon>
        <taxon>Pterygota</taxon>
        <taxon>Neoptera</taxon>
        <taxon>Endopterygota</taxon>
        <taxon>Lepidoptera</taxon>
        <taxon>Glossata</taxon>
        <taxon>Ditrysia</taxon>
        <taxon>Noctuoidea</taxon>
        <taxon>Noctuidae</taxon>
        <taxon>Amphipyrinae</taxon>
        <taxon>Spodoptera</taxon>
    </lineage>
</organism>
<name>A0A2H1VT06_SPOFR</name>
<sequence length="93" mass="9872">MGRPLVWDATCVDTLAPSHLLSTAACAGAAASAAEDLKRRKYSNLVGSYCFEPFGKAGYFFGQKISIAIQRGNAASLLGTFPNDSDADEYFDA</sequence>
<protein>
    <submittedName>
        <fullName evidence="1">SFRICE_019370</fullName>
    </submittedName>
</protein>